<dbReference type="PANTHER" id="PTHR43280">
    <property type="entry name" value="ARAC-FAMILY TRANSCRIPTIONAL REGULATOR"/>
    <property type="match status" value="1"/>
</dbReference>
<keyword evidence="6" id="KW-1185">Reference proteome</keyword>
<organism evidence="5 6">
    <name type="scientific">Laedolimicola ammoniilytica</name>
    <dbReference type="NCBI Taxonomy" id="2981771"/>
    <lineage>
        <taxon>Bacteria</taxon>
        <taxon>Bacillati</taxon>
        <taxon>Bacillota</taxon>
        <taxon>Clostridia</taxon>
        <taxon>Lachnospirales</taxon>
        <taxon>Lachnospiraceae</taxon>
        <taxon>Laedolimicola</taxon>
    </lineage>
</organism>
<dbReference type="InterPro" id="IPR003313">
    <property type="entry name" value="AraC-bd"/>
</dbReference>
<protein>
    <submittedName>
        <fullName evidence="5">AraC family transcriptional regulator</fullName>
    </submittedName>
</protein>
<sequence length="307" mass="35631">MKAFHEVRNYDSDYMVWHSRYDNIGFLAHWHKEIELIYVRSGSCLLSVTDQTFLARAGDLAVCESGMIHYSDSHGMDNSLDFIIFDTSILGPIFQNPGFVHPLVTKEELETHGLSDRLTNLIDTVSRELEQKKPFYQEVVTSSIQTFWALLKRCHPRTDAEQLPDGRRSRMLGDLQDLLSYIDEHYADNITLEYAASRMNFSNSHFSRTFKKLMGIHFVTYLNLVRVEQAASQLRNTGKKITDVALSCGFNNIRTFNRVFKDITGYTPSEFLLLADPDVYKRTYYNRRSTEKEYVEHDSLTLVKNHQ</sequence>
<evidence type="ECO:0000259" key="4">
    <source>
        <dbReference type="PROSITE" id="PS01124"/>
    </source>
</evidence>
<dbReference type="InterPro" id="IPR018062">
    <property type="entry name" value="HTH_AraC-typ_CS"/>
</dbReference>
<evidence type="ECO:0000313" key="6">
    <source>
        <dbReference type="Proteomes" id="UP001652461"/>
    </source>
</evidence>
<evidence type="ECO:0000256" key="3">
    <source>
        <dbReference type="ARBA" id="ARBA00023163"/>
    </source>
</evidence>
<proteinExistence type="predicted"/>
<dbReference type="InterPro" id="IPR009057">
    <property type="entry name" value="Homeodomain-like_sf"/>
</dbReference>
<comment type="caution">
    <text evidence="5">The sequence shown here is derived from an EMBL/GenBank/DDBJ whole genome shotgun (WGS) entry which is preliminary data.</text>
</comment>
<gene>
    <name evidence="5" type="ORF">OCV63_05645</name>
</gene>
<dbReference type="RefSeq" id="WP_158362601.1">
    <property type="nucleotide sequence ID" value="NZ_JAOQKC010000005.1"/>
</dbReference>
<evidence type="ECO:0000313" key="5">
    <source>
        <dbReference type="EMBL" id="MCU6696380.1"/>
    </source>
</evidence>
<dbReference type="InterPro" id="IPR011051">
    <property type="entry name" value="RmlC_Cupin_sf"/>
</dbReference>
<dbReference type="InterPro" id="IPR020449">
    <property type="entry name" value="Tscrpt_reg_AraC-type_HTH"/>
</dbReference>
<keyword evidence="3" id="KW-0804">Transcription</keyword>
<evidence type="ECO:0000256" key="2">
    <source>
        <dbReference type="ARBA" id="ARBA00023125"/>
    </source>
</evidence>
<dbReference type="InterPro" id="IPR014710">
    <property type="entry name" value="RmlC-like_jellyroll"/>
</dbReference>
<dbReference type="PROSITE" id="PS00041">
    <property type="entry name" value="HTH_ARAC_FAMILY_1"/>
    <property type="match status" value="1"/>
</dbReference>
<name>A0ABT2RVN7_9FIRM</name>
<dbReference type="InterPro" id="IPR018060">
    <property type="entry name" value="HTH_AraC"/>
</dbReference>
<dbReference type="SUPFAM" id="SSF51182">
    <property type="entry name" value="RmlC-like cupins"/>
    <property type="match status" value="1"/>
</dbReference>
<evidence type="ECO:0000256" key="1">
    <source>
        <dbReference type="ARBA" id="ARBA00023015"/>
    </source>
</evidence>
<keyword evidence="1" id="KW-0805">Transcription regulation</keyword>
<dbReference type="PANTHER" id="PTHR43280:SF28">
    <property type="entry name" value="HTH-TYPE TRANSCRIPTIONAL ACTIVATOR RHAS"/>
    <property type="match status" value="1"/>
</dbReference>
<dbReference type="Gene3D" id="2.60.120.10">
    <property type="entry name" value="Jelly Rolls"/>
    <property type="match status" value="1"/>
</dbReference>
<dbReference type="PROSITE" id="PS01124">
    <property type="entry name" value="HTH_ARAC_FAMILY_2"/>
    <property type="match status" value="1"/>
</dbReference>
<dbReference type="Pfam" id="PF12833">
    <property type="entry name" value="HTH_18"/>
    <property type="match status" value="1"/>
</dbReference>
<dbReference type="SUPFAM" id="SSF46689">
    <property type="entry name" value="Homeodomain-like"/>
    <property type="match status" value="1"/>
</dbReference>
<dbReference type="Proteomes" id="UP001652461">
    <property type="component" value="Unassembled WGS sequence"/>
</dbReference>
<dbReference type="CDD" id="cd02208">
    <property type="entry name" value="cupin_RmlC-like"/>
    <property type="match status" value="1"/>
</dbReference>
<dbReference type="Gene3D" id="1.10.10.60">
    <property type="entry name" value="Homeodomain-like"/>
    <property type="match status" value="2"/>
</dbReference>
<dbReference type="PRINTS" id="PR00032">
    <property type="entry name" value="HTHARAC"/>
</dbReference>
<reference evidence="5 6" key="1">
    <citation type="journal article" date="2021" name="ISME Commun">
        <title>Automated analysis of genomic sequences facilitates high-throughput and comprehensive description of bacteria.</title>
        <authorList>
            <person name="Hitch T.C.A."/>
        </authorList>
    </citation>
    <scope>NUCLEOTIDE SEQUENCE [LARGE SCALE GENOMIC DNA]</scope>
    <source>
        <strain evidence="5 6">Sanger_04</strain>
    </source>
</reference>
<accession>A0ABT2RVN7</accession>
<dbReference type="EMBL" id="JAOQKC010000005">
    <property type="protein sequence ID" value="MCU6696380.1"/>
    <property type="molecule type" value="Genomic_DNA"/>
</dbReference>
<dbReference type="Pfam" id="PF02311">
    <property type="entry name" value="AraC_binding"/>
    <property type="match status" value="1"/>
</dbReference>
<feature type="domain" description="HTH araC/xylS-type" evidence="4">
    <location>
        <begin position="176"/>
        <end position="274"/>
    </location>
</feature>
<keyword evidence="2" id="KW-0238">DNA-binding</keyword>
<dbReference type="SMART" id="SM00342">
    <property type="entry name" value="HTH_ARAC"/>
    <property type="match status" value="1"/>
</dbReference>